<dbReference type="InterPro" id="IPR000182">
    <property type="entry name" value="GNAT_dom"/>
</dbReference>
<dbReference type="SUPFAM" id="SSF55729">
    <property type="entry name" value="Acyl-CoA N-acyltransferases (Nat)"/>
    <property type="match status" value="1"/>
</dbReference>
<name>A0A544TB60_9BACI</name>
<dbReference type="InterPro" id="IPR050769">
    <property type="entry name" value="NAT_camello-type"/>
</dbReference>
<evidence type="ECO:0000313" key="4">
    <source>
        <dbReference type="Proteomes" id="UP000316626"/>
    </source>
</evidence>
<accession>A0A544TB60</accession>
<comment type="caution">
    <text evidence="3">The sequence shown here is derived from an EMBL/GenBank/DDBJ whole genome shotgun (WGS) entry which is preliminary data.</text>
</comment>
<evidence type="ECO:0000256" key="1">
    <source>
        <dbReference type="ARBA" id="ARBA00022679"/>
    </source>
</evidence>
<protein>
    <submittedName>
        <fullName evidence="3">GNAT family N-acetyltransferase</fullName>
    </submittedName>
</protein>
<keyword evidence="4" id="KW-1185">Reference proteome</keyword>
<dbReference type="OrthoDB" id="9797826at2"/>
<proteinExistence type="predicted"/>
<dbReference type="Proteomes" id="UP000316626">
    <property type="component" value="Unassembled WGS sequence"/>
</dbReference>
<evidence type="ECO:0000313" key="3">
    <source>
        <dbReference type="EMBL" id="TQR14691.1"/>
    </source>
</evidence>
<reference evidence="3 4" key="1">
    <citation type="submission" date="2019-06" db="EMBL/GenBank/DDBJ databases">
        <title>Psychrobacillus vulpis sp. nov., a new species isolated from feces of a red fox that inhabits in The Tablas de Daimiel Natural Park, Albacete, Spain.</title>
        <authorList>
            <person name="Rodriguez M."/>
            <person name="Reina J.C."/>
            <person name="Bejar V."/>
            <person name="Llamas I."/>
        </authorList>
    </citation>
    <scope>NUCLEOTIDE SEQUENCE [LARGE SCALE GENOMIC DNA]</scope>
    <source>
        <strain evidence="3 4">Z8</strain>
    </source>
</reference>
<dbReference type="EMBL" id="VDGI01000067">
    <property type="protein sequence ID" value="TQR14691.1"/>
    <property type="molecule type" value="Genomic_DNA"/>
</dbReference>
<dbReference type="CDD" id="cd04301">
    <property type="entry name" value="NAT_SF"/>
    <property type="match status" value="1"/>
</dbReference>
<dbReference type="InterPro" id="IPR016181">
    <property type="entry name" value="Acyl_CoA_acyltransferase"/>
</dbReference>
<dbReference type="RefSeq" id="WP_142644353.1">
    <property type="nucleotide sequence ID" value="NZ_VDGI01000067.1"/>
</dbReference>
<dbReference type="Gene3D" id="3.40.630.30">
    <property type="match status" value="1"/>
</dbReference>
<evidence type="ECO:0000259" key="2">
    <source>
        <dbReference type="PROSITE" id="PS51186"/>
    </source>
</evidence>
<dbReference type="PROSITE" id="PS51186">
    <property type="entry name" value="GNAT"/>
    <property type="match status" value="1"/>
</dbReference>
<organism evidence="3 4">
    <name type="scientific">Psychrobacillus vulpis</name>
    <dbReference type="NCBI Taxonomy" id="2325572"/>
    <lineage>
        <taxon>Bacteria</taxon>
        <taxon>Bacillati</taxon>
        <taxon>Bacillota</taxon>
        <taxon>Bacilli</taxon>
        <taxon>Bacillales</taxon>
        <taxon>Bacillaceae</taxon>
        <taxon>Psychrobacillus</taxon>
    </lineage>
</organism>
<gene>
    <name evidence="3" type="ORF">FG384_19590</name>
</gene>
<dbReference type="AlphaFoldDB" id="A0A544TB60"/>
<dbReference type="Pfam" id="PF00583">
    <property type="entry name" value="Acetyltransf_1"/>
    <property type="match status" value="1"/>
</dbReference>
<sequence length="143" mass="16583">MEIRKYKSSDIVEFTELMTDLGYPSSLDEMKLRMERIESNPNYFTFVATINKTVVGMIGVTFHNTYTNNSVKTQITSLVTKKEFRGHGIAKKLVRYVEEWAISEVGSDFVYLLSGISEKRITAHDLYKYLGYEITGYRFVKHL</sequence>
<feature type="domain" description="N-acetyltransferase" evidence="2">
    <location>
        <begin position="1"/>
        <end position="143"/>
    </location>
</feature>
<dbReference type="PANTHER" id="PTHR13947:SF37">
    <property type="entry name" value="LD18367P"/>
    <property type="match status" value="1"/>
</dbReference>
<dbReference type="GO" id="GO:0008080">
    <property type="term" value="F:N-acetyltransferase activity"/>
    <property type="evidence" value="ECO:0007669"/>
    <property type="project" value="InterPro"/>
</dbReference>
<keyword evidence="1 3" id="KW-0808">Transferase</keyword>
<dbReference type="PANTHER" id="PTHR13947">
    <property type="entry name" value="GNAT FAMILY N-ACETYLTRANSFERASE"/>
    <property type="match status" value="1"/>
</dbReference>